<dbReference type="AlphaFoldDB" id="W9YLE0"/>
<dbReference type="RefSeq" id="XP_007721216.1">
    <property type="nucleotide sequence ID" value="XM_007723026.1"/>
</dbReference>
<reference evidence="1 2" key="1">
    <citation type="submission" date="2013-03" db="EMBL/GenBank/DDBJ databases">
        <title>The Genome Sequence of Capronia coronata CBS 617.96.</title>
        <authorList>
            <consortium name="The Broad Institute Genomics Platform"/>
            <person name="Cuomo C."/>
            <person name="de Hoog S."/>
            <person name="Gorbushina A."/>
            <person name="Walker B."/>
            <person name="Young S.K."/>
            <person name="Zeng Q."/>
            <person name="Gargeya S."/>
            <person name="Fitzgerald M."/>
            <person name="Haas B."/>
            <person name="Abouelleil A."/>
            <person name="Allen A.W."/>
            <person name="Alvarado L."/>
            <person name="Arachchi H.M."/>
            <person name="Berlin A.M."/>
            <person name="Chapman S.B."/>
            <person name="Gainer-Dewar J."/>
            <person name="Goldberg J."/>
            <person name="Griggs A."/>
            <person name="Gujja S."/>
            <person name="Hansen M."/>
            <person name="Howarth C."/>
            <person name="Imamovic A."/>
            <person name="Ireland A."/>
            <person name="Larimer J."/>
            <person name="McCowan C."/>
            <person name="Murphy C."/>
            <person name="Pearson M."/>
            <person name="Poon T.W."/>
            <person name="Priest M."/>
            <person name="Roberts A."/>
            <person name="Saif S."/>
            <person name="Shea T."/>
            <person name="Sisk P."/>
            <person name="Sykes S."/>
            <person name="Wortman J."/>
            <person name="Nusbaum C."/>
            <person name="Birren B."/>
        </authorList>
    </citation>
    <scope>NUCLEOTIDE SEQUENCE [LARGE SCALE GENOMIC DNA]</scope>
    <source>
        <strain evidence="1 2">CBS 617.96</strain>
    </source>
</reference>
<evidence type="ECO:0000313" key="1">
    <source>
        <dbReference type="EMBL" id="EXJ93722.1"/>
    </source>
</evidence>
<organism evidence="1 2">
    <name type="scientific">Capronia coronata CBS 617.96</name>
    <dbReference type="NCBI Taxonomy" id="1182541"/>
    <lineage>
        <taxon>Eukaryota</taxon>
        <taxon>Fungi</taxon>
        <taxon>Dikarya</taxon>
        <taxon>Ascomycota</taxon>
        <taxon>Pezizomycotina</taxon>
        <taxon>Eurotiomycetes</taxon>
        <taxon>Chaetothyriomycetidae</taxon>
        <taxon>Chaetothyriales</taxon>
        <taxon>Herpotrichiellaceae</taxon>
        <taxon>Capronia</taxon>
    </lineage>
</organism>
<dbReference type="OrthoDB" id="3535423at2759"/>
<comment type="caution">
    <text evidence="1">The sequence shown here is derived from an EMBL/GenBank/DDBJ whole genome shotgun (WGS) entry which is preliminary data.</text>
</comment>
<evidence type="ECO:0008006" key="3">
    <source>
        <dbReference type="Google" id="ProtNLM"/>
    </source>
</evidence>
<dbReference type="PANTHER" id="PTHR14097">
    <property type="entry name" value="OXIDOREDUCTASE HTATIP2"/>
    <property type="match status" value="1"/>
</dbReference>
<dbReference type="PANTHER" id="PTHR14097:SF9">
    <property type="entry name" value="EPIMERASE, PUTATIVE (AFU_ORTHOLOGUE AFUA_8G07320)-RELATED"/>
    <property type="match status" value="1"/>
</dbReference>
<evidence type="ECO:0000313" key="2">
    <source>
        <dbReference type="Proteomes" id="UP000019484"/>
    </source>
</evidence>
<dbReference type="InterPro" id="IPR036291">
    <property type="entry name" value="NAD(P)-bd_dom_sf"/>
</dbReference>
<protein>
    <recommendedName>
        <fullName evidence="3">NAD(P)-binding domain-containing protein</fullName>
    </recommendedName>
</protein>
<dbReference type="eggNOG" id="ENOG502S8IP">
    <property type="taxonomic scope" value="Eukaryota"/>
</dbReference>
<dbReference type="Proteomes" id="UP000019484">
    <property type="component" value="Unassembled WGS sequence"/>
</dbReference>
<dbReference type="SUPFAM" id="SSF51735">
    <property type="entry name" value="NAD(P)-binding Rossmann-fold domains"/>
    <property type="match status" value="1"/>
</dbReference>
<proteinExistence type="predicted"/>
<accession>W9YLE0</accession>
<sequence length="220" mass="24409">MKVVITGATGYIGREVLSQALGCSWITSVVAISRRDPGVSHAKLTTILPDDFLHYPPAVLSQIQDANACIYCLGTNIPIKPAELNRKVNYEYALATANLFAGFEHATPFHFVYLSGALPEKNPDRQLWFLSDNRKMRGDLENALIRLDVESRDRGFRVFIARPGFVQPKGAVFRTWLIGCIANAIMLPDLGAAMVRLARDGDEDVLVENDRLKILARTPL</sequence>
<dbReference type="Gene3D" id="3.40.50.720">
    <property type="entry name" value="NAD(P)-binding Rossmann-like Domain"/>
    <property type="match status" value="1"/>
</dbReference>
<keyword evidence="2" id="KW-1185">Reference proteome</keyword>
<dbReference type="EMBL" id="AMWN01000002">
    <property type="protein sequence ID" value="EXJ93722.1"/>
    <property type="molecule type" value="Genomic_DNA"/>
</dbReference>
<dbReference type="GeneID" id="19157015"/>
<dbReference type="HOGENOM" id="CLU_071330_0_0_1"/>
<name>W9YLE0_9EURO</name>
<gene>
    <name evidence="1" type="ORF">A1O1_02115</name>
</gene>